<dbReference type="EMBL" id="PKMF04000132">
    <property type="protein sequence ID" value="KAK7848047.1"/>
    <property type="molecule type" value="Genomic_DNA"/>
</dbReference>
<proteinExistence type="predicted"/>
<feature type="binding site" evidence="9">
    <location>
        <position position="154"/>
    </location>
    <ligand>
        <name>UDP-alpha-D-glucose</name>
        <dbReference type="ChEBI" id="CHEBI:58885"/>
    </ligand>
</feature>
<dbReference type="PANTHER" id="PTHR13301">
    <property type="entry name" value="X-BOX TRANSCRIPTION FACTOR-RELATED"/>
    <property type="match status" value="1"/>
</dbReference>
<feature type="transmembrane region" description="Helical" evidence="11">
    <location>
        <begin position="61"/>
        <end position="82"/>
    </location>
</feature>
<dbReference type="GO" id="GO:0071555">
    <property type="term" value="P:cell wall organization"/>
    <property type="evidence" value="ECO:0007669"/>
    <property type="project" value="UniProtKB-KW"/>
</dbReference>
<dbReference type="InterPro" id="IPR005150">
    <property type="entry name" value="Cellulose_synth"/>
</dbReference>
<evidence type="ECO:0000256" key="5">
    <source>
        <dbReference type="ARBA" id="ARBA00022989"/>
    </source>
</evidence>
<evidence type="ECO:0000256" key="4">
    <source>
        <dbReference type="ARBA" id="ARBA00022692"/>
    </source>
</evidence>
<dbReference type="InterPro" id="IPR029044">
    <property type="entry name" value="Nucleotide-diphossugar_trans"/>
</dbReference>
<evidence type="ECO:0000256" key="6">
    <source>
        <dbReference type="ARBA" id="ARBA00023136"/>
    </source>
</evidence>
<dbReference type="Gene3D" id="3.90.550.10">
    <property type="entry name" value="Spore Coat Polysaccharide Biosynthesis Protein SpsA, Chain A"/>
    <property type="match status" value="1"/>
</dbReference>
<feature type="active site" evidence="8">
    <location>
        <position position="154"/>
    </location>
</feature>
<name>A0AAW0L9E3_QUESU</name>
<feature type="active site" evidence="8">
    <location>
        <position position="457"/>
    </location>
</feature>
<keyword evidence="13" id="KW-1185">Reference proteome</keyword>
<keyword evidence="3" id="KW-0808">Transferase</keyword>
<dbReference type="AlphaFoldDB" id="A0AAW0L9E3"/>
<dbReference type="GO" id="GO:0016020">
    <property type="term" value="C:membrane"/>
    <property type="evidence" value="ECO:0007669"/>
    <property type="project" value="InterPro"/>
</dbReference>
<feature type="binding site" evidence="10">
    <location>
        <position position="291"/>
    </location>
    <ligand>
        <name>Mn(2+)</name>
        <dbReference type="ChEBI" id="CHEBI:29035"/>
    </ligand>
</feature>
<evidence type="ECO:0000256" key="9">
    <source>
        <dbReference type="PIRSR" id="PIRSR605150-2"/>
    </source>
</evidence>
<dbReference type="GO" id="GO:0016760">
    <property type="term" value="F:cellulose synthase (UDP-forming) activity"/>
    <property type="evidence" value="ECO:0007669"/>
    <property type="project" value="InterPro"/>
</dbReference>
<keyword evidence="7" id="KW-0961">Cell wall biogenesis/degradation</keyword>
<dbReference type="Proteomes" id="UP000237347">
    <property type="component" value="Unassembled WGS sequence"/>
</dbReference>
<dbReference type="Gramene" id="rna-CFP56_38201">
    <property type="protein sequence ID" value="cds-POF22914.1"/>
    <property type="gene ID" value="gene-CFP56_38201"/>
</dbReference>
<dbReference type="GO" id="GO:0030244">
    <property type="term" value="P:cellulose biosynthetic process"/>
    <property type="evidence" value="ECO:0007669"/>
    <property type="project" value="InterPro"/>
</dbReference>
<evidence type="ECO:0000256" key="3">
    <source>
        <dbReference type="ARBA" id="ARBA00022679"/>
    </source>
</evidence>
<keyword evidence="6 11" id="KW-0472">Membrane</keyword>
<keyword evidence="2" id="KW-0328">Glycosyltransferase</keyword>
<protein>
    <submittedName>
        <fullName evidence="12">Cellulose synthase-like protein g3</fullName>
    </submittedName>
</protein>
<dbReference type="SUPFAM" id="SSF53448">
    <property type="entry name" value="Nucleotide-diphospho-sugar transferases"/>
    <property type="match status" value="1"/>
</dbReference>
<keyword evidence="4 11" id="KW-0812">Transmembrane</keyword>
<reference evidence="12 13" key="1">
    <citation type="journal article" date="2018" name="Sci. Data">
        <title>The draft genome sequence of cork oak.</title>
        <authorList>
            <person name="Ramos A.M."/>
            <person name="Usie A."/>
            <person name="Barbosa P."/>
            <person name="Barros P.M."/>
            <person name="Capote T."/>
            <person name="Chaves I."/>
            <person name="Simoes F."/>
            <person name="Abreu I."/>
            <person name="Carrasquinho I."/>
            <person name="Faro C."/>
            <person name="Guimaraes J.B."/>
            <person name="Mendonca D."/>
            <person name="Nobrega F."/>
            <person name="Rodrigues L."/>
            <person name="Saibo N.J.M."/>
            <person name="Varela M.C."/>
            <person name="Egas C."/>
            <person name="Matos J."/>
            <person name="Miguel C.M."/>
            <person name="Oliveira M.M."/>
            <person name="Ricardo C.P."/>
            <person name="Goncalves S."/>
        </authorList>
    </citation>
    <scope>NUCLEOTIDE SEQUENCE [LARGE SCALE GENOMIC DNA]</scope>
    <source>
        <strain evidence="13">cv. HL8</strain>
    </source>
</reference>
<feature type="transmembrane region" description="Helical" evidence="11">
    <location>
        <begin position="658"/>
        <end position="677"/>
    </location>
</feature>
<dbReference type="FunFam" id="3.90.550.10:FF:000135">
    <property type="entry name" value="Cellulose synthase-like protein G3"/>
    <property type="match status" value="1"/>
</dbReference>
<sequence>MEGLRDCTTSSSTASTPTPTFHTLRQARRTGLNRVFAAIYSCAILALLYHHALKLIHSTSLASFFISLSLFISDIFLAFMWVTQQSFRMTPVYRSEFPEQLKQVVNESDFPALDVFICTADPYMEPPISVVNTALSVMAYDYPAGKVSVYISDDGGSQITLFAFMEAAKFASHWLPFCRKNNIVDRSPDAYFASNQPWCSETEKIKEMYESMKIKVDDVLERGKVVDDYITGEEELTAFTKWTNGFTRQDHPAIIQVLLDNSKDKDISGHLMPSLIYVSREKSRTSAHHFKAGALNALLRVSAVMTNAPMILTLDCDMYSNDPQTPIRVLCYLTDPKIRSALGYIQFPQKFHGLNENDIYACEHKYMFIVNPLGMDGLSGPDYEGSGCFFCRRAFFGGPSNMISPEISELNPHHVVAKHIQSQPILELAHKVAGCNFENSTRWGYKIGFKYGSLVEDFFTGYRLKGEGWKAIFCNPKRPAFLGDVPISLVDVLVQCKRWTIGLIEVVFSKYNPITFGTKTIGLLMGLAYAHYSFWPSWSIPITIYAFIPQLALLNGVSIFPKVSEPWFFLYVFLFLGAYGQHLLEFILEGGTIQRWWNDQRMWMIRGLSCFLFGSLEYFLKCFGISTTSFNVTNKVVDDEQSKKYEQGVFDFGVPSPMLVSLTMSAIINLAALVRGLTEAFMGRKLEEMFVQMFIAGFVVVNSAPIYEAMVLRSDKGRMPIKTSVVSIFLALALYVLFPFTVRN</sequence>
<feature type="transmembrane region" description="Helical" evidence="11">
    <location>
        <begin position="719"/>
        <end position="738"/>
    </location>
</feature>
<evidence type="ECO:0000256" key="11">
    <source>
        <dbReference type="SAM" id="Phobius"/>
    </source>
</evidence>
<gene>
    <name evidence="12" type="primary">CSLG3_4</name>
    <name evidence="12" type="ORF">CFP56_005648</name>
</gene>
<evidence type="ECO:0000256" key="2">
    <source>
        <dbReference type="ARBA" id="ARBA00022676"/>
    </source>
</evidence>
<accession>A0AAW0L9E3</accession>
<keyword evidence="5 11" id="KW-1133">Transmembrane helix</keyword>
<evidence type="ECO:0000256" key="10">
    <source>
        <dbReference type="PIRSR" id="PIRSR605150-3"/>
    </source>
</evidence>
<evidence type="ECO:0000256" key="8">
    <source>
        <dbReference type="PIRSR" id="PIRSR605150-1"/>
    </source>
</evidence>
<feature type="binding site" evidence="10">
    <location>
        <position position="315"/>
    </location>
    <ligand>
        <name>Mn(2+)</name>
        <dbReference type="ChEBI" id="CHEBI:29035"/>
    </ligand>
</feature>
<feature type="transmembrane region" description="Helical" evidence="11">
    <location>
        <begin position="689"/>
        <end position="707"/>
    </location>
</feature>
<feature type="transmembrane region" description="Helical" evidence="11">
    <location>
        <begin position="31"/>
        <end position="49"/>
    </location>
</feature>
<comment type="subcellular location">
    <subcellularLocation>
        <location evidence="1">Endomembrane system</location>
        <topology evidence="1">Multi-pass membrane protein</topology>
    </subcellularLocation>
</comment>
<organism evidence="12 13">
    <name type="scientific">Quercus suber</name>
    <name type="common">Cork oak</name>
    <dbReference type="NCBI Taxonomy" id="58331"/>
    <lineage>
        <taxon>Eukaryota</taxon>
        <taxon>Viridiplantae</taxon>
        <taxon>Streptophyta</taxon>
        <taxon>Embryophyta</taxon>
        <taxon>Tracheophyta</taxon>
        <taxon>Spermatophyta</taxon>
        <taxon>Magnoliopsida</taxon>
        <taxon>eudicotyledons</taxon>
        <taxon>Gunneridae</taxon>
        <taxon>Pentapetalae</taxon>
        <taxon>rosids</taxon>
        <taxon>fabids</taxon>
        <taxon>Fagales</taxon>
        <taxon>Fagaceae</taxon>
        <taxon>Quercus</taxon>
    </lineage>
</organism>
<dbReference type="Pfam" id="PF03552">
    <property type="entry name" value="Cellulose_synt"/>
    <property type="match status" value="2"/>
</dbReference>
<feature type="transmembrane region" description="Helical" evidence="11">
    <location>
        <begin position="568"/>
        <end position="591"/>
    </location>
</feature>
<evidence type="ECO:0000256" key="1">
    <source>
        <dbReference type="ARBA" id="ARBA00004127"/>
    </source>
</evidence>
<comment type="caution">
    <text evidence="12">The sequence shown here is derived from an EMBL/GenBank/DDBJ whole genome shotgun (WGS) entry which is preliminary data.</text>
</comment>
<evidence type="ECO:0000256" key="7">
    <source>
        <dbReference type="ARBA" id="ARBA00023316"/>
    </source>
</evidence>
<evidence type="ECO:0000313" key="12">
    <source>
        <dbReference type="EMBL" id="KAK7848047.1"/>
    </source>
</evidence>
<feature type="binding site" evidence="9">
    <location>
        <position position="125"/>
    </location>
    <ligand>
        <name>UDP-alpha-D-glucose</name>
        <dbReference type="ChEBI" id="CHEBI:58885"/>
    </ligand>
</feature>
<feature type="transmembrane region" description="Helical" evidence="11">
    <location>
        <begin position="603"/>
        <end position="620"/>
    </location>
</feature>
<evidence type="ECO:0000313" key="13">
    <source>
        <dbReference type="Proteomes" id="UP000237347"/>
    </source>
</evidence>
<dbReference type="GO" id="GO:0012505">
    <property type="term" value="C:endomembrane system"/>
    <property type="evidence" value="ECO:0007669"/>
    <property type="project" value="UniProtKB-SubCell"/>
</dbReference>